<name>A0A2V0P641_9CHLO</name>
<comment type="caution">
    <text evidence="1">The sequence shown here is derived from an EMBL/GenBank/DDBJ whole genome shotgun (WGS) entry which is preliminary data.</text>
</comment>
<reference evidence="1 2" key="1">
    <citation type="journal article" date="2018" name="Sci. Rep.">
        <title>Raphidocelis subcapitata (=Pseudokirchneriella subcapitata) provides an insight into genome evolution and environmental adaptations in the Sphaeropleales.</title>
        <authorList>
            <person name="Suzuki S."/>
            <person name="Yamaguchi H."/>
            <person name="Nakajima N."/>
            <person name="Kawachi M."/>
        </authorList>
    </citation>
    <scope>NUCLEOTIDE SEQUENCE [LARGE SCALE GENOMIC DNA]</scope>
    <source>
        <strain evidence="1 2">NIES-35</strain>
    </source>
</reference>
<gene>
    <name evidence="1" type="ORF">Rsub_06371</name>
</gene>
<keyword evidence="2" id="KW-1185">Reference proteome</keyword>
<dbReference type="AlphaFoldDB" id="A0A2V0P641"/>
<dbReference type="InParanoid" id="A0A2V0P641"/>
<accession>A0A2V0P641</accession>
<dbReference type="EMBL" id="BDRX01000040">
    <property type="protein sequence ID" value="GBF93333.1"/>
    <property type="molecule type" value="Genomic_DNA"/>
</dbReference>
<sequence length="221" mass="24098">MASTAQSGCRGSLRGGGLLPRPACAWPAPRRVCGMVASAGKKQQQPVVAEDPYPAVASTPQTSQWSTALPLVAMAATTFGAAYFYKIKAEKAKPQQQQLEPWPEIPRPDADPRAYKLALARTRQALDVQRAVAYMKAGEPARAMVELHRALDENAVCRSPLLDGHQTRADLRDLYKLHLLNTAVPHSFAKLLQLRELLGISNQEAEDIEVDTLEEGTAFSI</sequence>
<proteinExistence type="predicted"/>
<organism evidence="1 2">
    <name type="scientific">Raphidocelis subcapitata</name>
    <dbReference type="NCBI Taxonomy" id="307507"/>
    <lineage>
        <taxon>Eukaryota</taxon>
        <taxon>Viridiplantae</taxon>
        <taxon>Chlorophyta</taxon>
        <taxon>core chlorophytes</taxon>
        <taxon>Chlorophyceae</taxon>
        <taxon>CS clade</taxon>
        <taxon>Sphaeropleales</taxon>
        <taxon>Selenastraceae</taxon>
        <taxon>Raphidocelis</taxon>
    </lineage>
</organism>
<dbReference type="Proteomes" id="UP000247498">
    <property type="component" value="Unassembled WGS sequence"/>
</dbReference>
<evidence type="ECO:0000313" key="1">
    <source>
        <dbReference type="EMBL" id="GBF93333.1"/>
    </source>
</evidence>
<dbReference type="OrthoDB" id="511084at2759"/>
<protein>
    <submittedName>
        <fullName evidence="1">Uncharacterized protein</fullName>
    </submittedName>
</protein>
<evidence type="ECO:0000313" key="2">
    <source>
        <dbReference type="Proteomes" id="UP000247498"/>
    </source>
</evidence>